<dbReference type="Pfam" id="PF09850">
    <property type="entry name" value="DotU"/>
    <property type="match status" value="1"/>
</dbReference>
<protein>
    <submittedName>
        <fullName evidence="3">DotU family type IV/VI secretion system protein</fullName>
    </submittedName>
</protein>
<evidence type="ECO:0000313" key="3">
    <source>
        <dbReference type="EMBL" id="VFT70939.1"/>
    </source>
</evidence>
<dbReference type="EMBL" id="CAADJZ010000001">
    <property type="protein sequence ID" value="VFT70939.1"/>
    <property type="molecule type" value="Genomic_DNA"/>
</dbReference>
<dbReference type="InterPro" id="IPR038522">
    <property type="entry name" value="T4/T6SS_DotU_sf"/>
</dbReference>
<feature type="domain" description="Type IV / VI secretion system DotU" evidence="1">
    <location>
        <begin position="9"/>
        <end position="196"/>
    </location>
</feature>
<dbReference type="Gene3D" id="1.25.40.590">
    <property type="entry name" value="Type IV / VI secretion system, DotU"/>
    <property type="match status" value="1"/>
</dbReference>
<gene>
    <name evidence="3" type="ORF">NCTC10974_04535</name>
</gene>
<name>A0A485JIX0_ECOLX</name>
<dbReference type="NCBIfam" id="TIGR03349">
    <property type="entry name" value="IV_VI_DotU"/>
    <property type="match status" value="1"/>
</dbReference>
<dbReference type="Proteomes" id="UP000358010">
    <property type="component" value="Unassembled WGS sequence"/>
</dbReference>
<dbReference type="AlphaFoldDB" id="A0A485JIX0"/>
<reference evidence="3 4" key="1">
    <citation type="submission" date="2019-03" db="EMBL/GenBank/DDBJ databases">
        <authorList>
            <consortium name="Pathogen Informatics"/>
        </authorList>
    </citation>
    <scope>NUCLEOTIDE SEQUENCE [LARGE SCALE GENOMIC DNA]</scope>
    <source>
        <strain evidence="3 4">NCTC10974</strain>
    </source>
</reference>
<evidence type="ECO:0000259" key="2">
    <source>
        <dbReference type="Pfam" id="PF24731"/>
    </source>
</evidence>
<dbReference type="PANTHER" id="PTHR38033">
    <property type="entry name" value="MEMBRANE PROTEIN-RELATED"/>
    <property type="match status" value="1"/>
</dbReference>
<accession>A0A485JIX0</accession>
<organism evidence="3 4">
    <name type="scientific">Escherichia coli</name>
    <dbReference type="NCBI Taxonomy" id="562"/>
    <lineage>
        <taxon>Bacteria</taxon>
        <taxon>Pseudomonadati</taxon>
        <taxon>Pseudomonadota</taxon>
        <taxon>Gammaproteobacteria</taxon>
        <taxon>Enterobacterales</taxon>
        <taxon>Enterobacteriaceae</taxon>
        <taxon>Escherichia</taxon>
    </lineage>
</organism>
<sequence>MKKETDINIDALLRDTFLTVVELRQGTTVRHGMELYRHCQRQVEGVRERLKDAGFSRESVEHITYAQCALLDETVLSRGGMDDGQAIWMKDPLQSHFFNTLQAGELLYERMKQVLQEPAPAQAVLTCFHRVLLLGFRGRYQDPVAPERDQLISTLNGQVAPFGVLPETAVLNVPLSTRQHPLLHSPFFWLVTLALLLAGDRETDEASRSNEEGGKIMLIYFVEIFDKLSDELIQEIRIPEDKLEMLSVIMKWNSLEKDSFFCGVGGFNVMKEQALALEDLLGIQFYDEKYIIQISGGEI</sequence>
<proteinExistence type="predicted"/>
<dbReference type="InterPro" id="IPR056100">
    <property type="entry name" value="DUF7683"/>
</dbReference>
<dbReference type="InterPro" id="IPR017732">
    <property type="entry name" value="T4/T6SS_DotU"/>
</dbReference>
<dbReference type="NCBIfam" id="NF038239">
    <property type="entry name" value="T6SS_TssL_short"/>
    <property type="match status" value="1"/>
</dbReference>
<dbReference type="PANTHER" id="PTHR38033:SF1">
    <property type="entry name" value="DOTU FAMILY TYPE IV_VI SECRETION SYSTEM PROTEIN"/>
    <property type="match status" value="1"/>
</dbReference>
<evidence type="ECO:0000313" key="4">
    <source>
        <dbReference type="Proteomes" id="UP000358010"/>
    </source>
</evidence>
<evidence type="ECO:0000259" key="1">
    <source>
        <dbReference type="Pfam" id="PF09850"/>
    </source>
</evidence>
<feature type="domain" description="DUF7683" evidence="2">
    <location>
        <begin position="219"/>
        <end position="294"/>
    </location>
</feature>
<dbReference type="Pfam" id="PF24731">
    <property type="entry name" value="DUF7683"/>
    <property type="match status" value="1"/>
</dbReference>